<dbReference type="AlphaFoldDB" id="A0A6G1FD86"/>
<evidence type="ECO:0000313" key="2">
    <source>
        <dbReference type="EMBL" id="KAF0934819.1"/>
    </source>
</evidence>
<name>A0A6G1FD86_9ORYZ</name>
<feature type="compositionally biased region" description="Basic and acidic residues" evidence="1">
    <location>
        <begin position="17"/>
        <end position="26"/>
    </location>
</feature>
<dbReference type="Proteomes" id="UP000479710">
    <property type="component" value="Unassembled WGS sequence"/>
</dbReference>
<comment type="caution">
    <text evidence="2">The sequence shown here is derived from an EMBL/GenBank/DDBJ whole genome shotgun (WGS) entry which is preliminary data.</text>
</comment>
<keyword evidence="3" id="KW-1185">Reference proteome</keyword>
<reference evidence="2 3" key="1">
    <citation type="submission" date="2019-11" db="EMBL/GenBank/DDBJ databases">
        <title>Whole genome sequence of Oryza granulata.</title>
        <authorList>
            <person name="Li W."/>
        </authorList>
    </citation>
    <scope>NUCLEOTIDE SEQUENCE [LARGE SCALE GENOMIC DNA]</scope>
    <source>
        <strain evidence="3">cv. Menghai</strain>
        <tissue evidence="2">Leaf</tissue>
    </source>
</reference>
<organism evidence="2 3">
    <name type="scientific">Oryza meyeriana var. granulata</name>
    <dbReference type="NCBI Taxonomy" id="110450"/>
    <lineage>
        <taxon>Eukaryota</taxon>
        <taxon>Viridiplantae</taxon>
        <taxon>Streptophyta</taxon>
        <taxon>Embryophyta</taxon>
        <taxon>Tracheophyta</taxon>
        <taxon>Spermatophyta</taxon>
        <taxon>Magnoliopsida</taxon>
        <taxon>Liliopsida</taxon>
        <taxon>Poales</taxon>
        <taxon>Poaceae</taxon>
        <taxon>BOP clade</taxon>
        <taxon>Oryzoideae</taxon>
        <taxon>Oryzeae</taxon>
        <taxon>Oryzinae</taxon>
        <taxon>Oryza</taxon>
        <taxon>Oryza meyeriana</taxon>
    </lineage>
</organism>
<evidence type="ECO:0000313" key="3">
    <source>
        <dbReference type="Proteomes" id="UP000479710"/>
    </source>
</evidence>
<sequence>MVERIWSKGITQVTRYGDGDRGESKGKPSPLPGVADGIRSLAKTMSRQKLRRSELKGSILI</sequence>
<feature type="region of interest" description="Disordered" evidence="1">
    <location>
        <begin position="13"/>
        <end position="36"/>
    </location>
</feature>
<dbReference type="EMBL" id="SPHZ02000001">
    <property type="protein sequence ID" value="KAF0934819.1"/>
    <property type="molecule type" value="Genomic_DNA"/>
</dbReference>
<proteinExistence type="predicted"/>
<accession>A0A6G1FD86</accession>
<protein>
    <submittedName>
        <fullName evidence="2">Uncharacterized protein</fullName>
    </submittedName>
</protein>
<evidence type="ECO:0000256" key="1">
    <source>
        <dbReference type="SAM" id="MobiDB-lite"/>
    </source>
</evidence>
<gene>
    <name evidence="2" type="ORF">E2562_028825</name>
</gene>